<name>A0A9P5XGL5_9AGAR</name>
<keyword evidence="1" id="KW-0342">GTP-binding</keyword>
<evidence type="ECO:0000256" key="2">
    <source>
        <dbReference type="SAM" id="MobiDB-lite"/>
    </source>
</evidence>
<dbReference type="OrthoDB" id="10261408at2759"/>
<dbReference type="AlphaFoldDB" id="A0A9P5XGL5"/>
<feature type="compositionally biased region" description="Basic and acidic residues" evidence="2">
    <location>
        <begin position="167"/>
        <end position="176"/>
    </location>
</feature>
<comment type="similarity">
    <text evidence="1">Belongs to the TRAFAC class TrmE-Era-EngA-EngB-Septin-like GTPase superfamily. Septin GTPase family.</text>
</comment>
<dbReference type="Pfam" id="PF00735">
    <property type="entry name" value="Septin"/>
    <property type="match status" value="2"/>
</dbReference>
<feature type="domain" description="Septin-type G" evidence="3">
    <location>
        <begin position="332"/>
        <end position="387"/>
    </location>
</feature>
<organism evidence="4 5">
    <name type="scientific">Macrolepiota fuliginosa MF-IS2</name>
    <dbReference type="NCBI Taxonomy" id="1400762"/>
    <lineage>
        <taxon>Eukaryota</taxon>
        <taxon>Fungi</taxon>
        <taxon>Dikarya</taxon>
        <taxon>Basidiomycota</taxon>
        <taxon>Agaricomycotina</taxon>
        <taxon>Agaricomycetes</taxon>
        <taxon>Agaricomycetidae</taxon>
        <taxon>Agaricales</taxon>
        <taxon>Agaricineae</taxon>
        <taxon>Agaricaceae</taxon>
        <taxon>Macrolepiota</taxon>
    </lineage>
</organism>
<dbReference type="GO" id="GO:0005525">
    <property type="term" value="F:GTP binding"/>
    <property type="evidence" value="ECO:0007669"/>
    <property type="project" value="UniProtKB-KW"/>
</dbReference>
<proteinExistence type="inferred from homology"/>
<feature type="compositionally biased region" description="Basic and acidic residues" evidence="2">
    <location>
        <begin position="284"/>
        <end position="294"/>
    </location>
</feature>
<dbReference type="Gene3D" id="3.40.50.300">
    <property type="entry name" value="P-loop containing nucleotide triphosphate hydrolases"/>
    <property type="match status" value="1"/>
</dbReference>
<evidence type="ECO:0000256" key="1">
    <source>
        <dbReference type="RuleBase" id="RU004560"/>
    </source>
</evidence>
<protein>
    <submittedName>
        <fullName evidence="4">Septin-domain-containing protein</fullName>
    </submittedName>
</protein>
<evidence type="ECO:0000259" key="3">
    <source>
        <dbReference type="Pfam" id="PF00735"/>
    </source>
</evidence>
<gene>
    <name evidence="4" type="ORF">P691DRAFT_810125</name>
</gene>
<dbReference type="InterPro" id="IPR027417">
    <property type="entry name" value="P-loop_NTPase"/>
</dbReference>
<feature type="region of interest" description="Disordered" evidence="2">
    <location>
        <begin position="248"/>
        <end position="316"/>
    </location>
</feature>
<feature type="non-terminal residue" evidence="4">
    <location>
        <position position="1"/>
    </location>
</feature>
<keyword evidence="1" id="KW-0547">Nucleotide-binding</keyword>
<comment type="caution">
    <text evidence="4">The sequence shown here is derived from an EMBL/GenBank/DDBJ whole genome shotgun (WGS) entry which is preliminary data.</text>
</comment>
<feature type="compositionally biased region" description="Basic residues" evidence="2">
    <location>
        <begin position="177"/>
        <end position="195"/>
    </location>
</feature>
<dbReference type="InterPro" id="IPR030379">
    <property type="entry name" value="G_SEPTIN_dom"/>
</dbReference>
<feature type="domain" description="Septin-type G" evidence="3">
    <location>
        <begin position="64"/>
        <end position="115"/>
    </location>
</feature>
<accession>A0A9P5XGL5</accession>
<feature type="region of interest" description="Disordered" evidence="2">
    <location>
        <begin position="114"/>
        <end position="218"/>
    </location>
</feature>
<feature type="compositionally biased region" description="Polar residues" evidence="2">
    <location>
        <begin position="24"/>
        <end position="37"/>
    </location>
</feature>
<sequence>MVDPASIIPGEARRAVHPLPHSVPTKTQSETTISRSQPPELVPDTSSGDESDEDDEDEDGPLTMAPAEIKVIRRISNRINVLPVIAHGDSLTDEKLEAIKEAVRKEMADAGIDFGVFGPVTKSPGESKGSKRATKFANGAENESTNGHAENGDDATITEASDDEEGAEGRDDDRKSRPVIKLRPAKHRNPSRSRSRRDLSRAADDDRRPFTPDAADSDSVANARFSAHIIAKTDISSLLPFALITPENKKRRKRQKPEPGLDSPATPTVTPGIEAVVQSPTSTEDDHGSHRPETADSVLSPISPASTRTPSVAAKQSFLQGPPADMKGAFLRKFRWGTVDVLDPKHCDFAALRTAILSTHLKILKVHTREVLYEKYRTEKLLARRATQQISEEQRNRLLEDLGI</sequence>
<feature type="region of interest" description="Disordered" evidence="2">
    <location>
        <begin position="1"/>
        <end position="67"/>
    </location>
</feature>
<feature type="compositionally biased region" description="Acidic residues" evidence="2">
    <location>
        <begin position="47"/>
        <end position="60"/>
    </location>
</feature>
<reference evidence="4" key="1">
    <citation type="submission" date="2020-11" db="EMBL/GenBank/DDBJ databases">
        <authorList>
            <consortium name="DOE Joint Genome Institute"/>
            <person name="Ahrendt S."/>
            <person name="Riley R."/>
            <person name="Andreopoulos W."/>
            <person name="Labutti K."/>
            <person name="Pangilinan J."/>
            <person name="Ruiz-Duenas F.J."/>
            <person name="Barrasa J.M."/>
            <person name="Sanchez-Garcia M."/>
            <person name="Camarero S."/>
            <person name="Miyauchi S."/>
            <person name="Serrano A."/>
            <person name="Linde D."/>
            <person name="Babiker R."/>
            <person name="Drula E."/>
            <person name="Ayuso-Fernandez I."/>
            <person name="Pacheco R."/>
            <person name="Padilla G."/>
            <person name="Ferreira P."/>
            <person name="Barriuso J."/>
            <person name="Kellner H."/>
            <person name="Castanera R."/>
            <person name="Alfaro M."/>
            <person name="Ramirez L."/>
            <person name="Pisabarro A.G."/>
            <person name="Kuo A."/>
            <person name="Tritt A."/>
            <person name="Lipzen A."/>
            <person name="He G."/>
            <person name="Yan M."/>
            <person name="Ng V."/>
            <person name="Cullen D."/>
            <person name="Martin F."/>
            <person name="Rosso M.-N."/>
            <person name="Henrissat B."/>
            <person name="Hibbett D."/>
            <person name="Martinez A.T."/>
            <person name="Grigoriev I.V."/>
        </authorList>
    </citation>
    <scope>NUCLEOTIDE SEQUENCE</scope>
    <source>
        <strain evidence="4">MF-IS2</strain>
    </source>
</reference>
<evidence type="ECO:0000313" key="5">
    <source>
        <dbReference type="Proteomes" id="UP000807342"/>
    </source>
</evidence>
<dbReference type="EMBL" id="MU151102">
    <property type="protein sequence ID" value="KAF9450589.1"/>
    <property type="molecule type" value="Genomic_DNA"/>
</dbReference>
<feature type="compositionally biased region" description="Basic and acidic residues" evidence="2">
    <location>
        <begin position="196"/>
        <end position="210"/>
    </location>
</feature>
<dbReference type="PANTHER" id="PTHR18884">
    <property type="entry name" value="SEPTIN"/>
    <property type="match status" value="1"/>
</dbReference>
<dbReference type="Proteomes" id="UP000807342">
    <property type="component" value="Unassembled WGS sequence"/>
</dbReference>
<evidence type="ECO:0000313" key="4">
    <source>
        <dbReference type="EMBL" id="KAF9450589.1"/>
    </source>
</evidence>
<keyword evidence="5" id="KW-1185">Reference proteome</keyword>